<dbReference type="InterPro" id="IPR007110">
    <property type="entry name" value="Ig-like_dom"/>
</dbReference>
<dbReference type="Gene3D" id="2.60.40.10">
    <property type="entry name" value="Immunoglobulins"/>
    <property type="match status" value="1"/>
</dbReference>
<dbReference type="GO" id="GO:0005886">
    <property type="term" value="C:plasma membrane"/>
    <property type="evidence" value="ECO:0007669"/>
    <property type="project" value="TreeGrafter"/>
</dbReference>
<evidence type="ECO:0000259" key="4">
    <source>
        <dbReference type="PROSITE" id="PS50835"/>
    </source>
</evidence>
<dbReference type="PANTHER" id="PTHR23268:SF14">
    <property type="entry name" value="T CELL RECEPTOR BETA VARIABLE 12-3-RELATED"/>
    <property type="match status" value="1"/>
</dbReference>
<dbReference type="Proteomes" id="UP000472240">
    <property type="component" value="Chromosome 26"/>
</dbReference>
<name>A0A671ENC4_RHIFE</name>
<proteinExistence type="predicted"/>
<keyword evidence="1 3" id="KW-0732">Signal</keyword>
<evidence type="ECO:0000256" key="2">
    <source>
        <dbReference type="ARBA" id="ARBA00022859"/>
    </source>
</evidence>
<reference evidence="5" key="4">
    <citation type="submission" date="2025-05" db="UniProtKB">
        <authorList>
            <consortium name="Ensembl"/>
        </authorList>
    </citation>
    <scope>IDENTIFICATION</scope>
</reference>
<feature type="domain" description="Ig-like" evidence="4">
    <location>
        <begin position="18"/>
        <end position="128"/>
    </location>
</feature>
<evidence type="ECO:0000256" key="3">
    <source>
        <dbReference type="SAM" id="SignalP"/>
    </source>
</evidence>
<keyword evidence="2" id="KW-0391">Immunity</keyword>
<dbReference type="GO" id="GO:0007166">
    <property type="term" value="P:cell surface receptor signaling pathway"/>
    <property type="evidence" value="ECO:0007669"/>
    <property type="project" value="TreeGrafter"/>
</dbReference>
<keyword evidence="6" id="KW-1185">Reference proteome</keyword>
<dbReference type="InterPro" id="IPR013106">
    <property type="entry name" value="Ig_V-set"/>
</dbReference>
<evidence type="ECO:0000313" key="5">
    <source>
        <dbReference type="Ensembl" id="ENSRFEP00010014751.1"/>
    </source>
</evidence>
<dbReference type="InterPro" id="IPR050413">
    <property type="entry name" value="TCR_beta_variable"/>
</dbReference>
<dbReference type="AlphaFoldDB" id="A0A671ENC4"/>
<evidence type="ECO:0000313" key="6">
    <source>
        <dbReference type="Proteomes" id="UP000472240"/>
    </source>
</evidence>
<dbReference type="PANTHER" id="PTHR23268">
    <property type="entry name" value="T-CELL RECEPTOR BETA CHAIN"/>
    <property type="match status" value="1"/>
</dbReference>
<dbReference type="Pfam" id="PF07686">
    <property type="entry name" value="V-set"/>
    <property type="match status" value="1"/>
</dbReference>
<dbReference type="PROSITE" id="PS50835">
    <property type="entry name" value="IG_LIKE"/>
    <property type="match status" value="1"/>
</dbReference>
<dbReference type="SUPFAM" id="SSF48726">
    <property type="entry name" value="Immunoglobulin"/>
    <property type="match status" value="1"/>
</dbReference>
<dbReference type="InterPro" id="IPR013783">
    <property type="entry name" value="Ig-like_fold"/>
</dbReference>
<dbReference type="SMART" id="SM00406">
    <property type="entry name" value="IGv"/>
    <property type="match status" value="1"/>
</dbReference>
<dbReference type="Ensembl" id="ENSRFET00010016116.1">
    <property type="protein sequence ID" value="ENSRFEP00010014751.1"/>
    <property type="gene ID" value="ENSRFEG00010009993.1"/>
</dbReference>
<reference evidence="5 6" key="2">
    <citation type="journal article" date="2018" name="Annu Rev Anim Biosci">
        <title>Bat Biology, Genomes, and the Bat1K Project: To Generate Chromosome-Level Genomes for All Living Bat Species.</title>
        <authorList>
            <person name="Teeling E.C."/>
            <person name="Vernes S.C."/>
            <person name="Davalos L.M."/>
            <person name="Ray D.A."/>
            <person name="Gilbert M.T.P."/>
            <person name="Myers E."/>
        </authorList>
    </citation>
    <scope>NUCLEOTIDE SEQUENCE</scope>
</reference>
<reference evidence="5 6" key="3">
    <citation type="submission" date="2018-12" db="EMBL/GenBank/DDBJ databases">
        <title>G10K-VGP greater horseshoe bat female genome, primary haplotype.</title>
        <authorList>
            <person name="Teeling E."/>
            <person name="Myers G."/>
            <person name="Vernes S."/>
            <person name="Pippel M."/>
            <person name="Winkler S."/>
            <person name="Fedrigo O."/>
            <person name="Rhie A."/>
            <person name="Koren S."/>
            <person name="Phillippy A."/>
            <person name="Lewin H."/>
            <person name="Damas J."/>
            <person name="Howe K."/>
            <person name="Mountcastle J."/>
            <person name="Jarvis E.D."/>
        </authorList>
    </citation>
    <scope>NUCLEOTIDE SEQUENCE [LARGE SCALE GENOMIC DNA]</scope>
</reference>
<organism evidence="5 6">
    <name type="scientific">Rhinolophus ferrumequinum</name>
    <name type="common">Greater horseshoe bat</name>
    <dbReference type="NCBI Taxonomy" id="59479"/>
    <lineage>
        <taxon>Eukaryota</taxon>
        <taxon>Metazoa</taxon>
        <taxon>Chordata</taxon>
        <taxon>Craniata</taxon>
        <taxon>Vertebrata</taxon>
        <taxon>Euteleostomi</taxon>
        <taxon>Mammalia</taxon>
        <taxon>Eutheria</taxon>
        <taxon>Laurasiatheria</taxon>
        <taxon>Chiroptera</taxon>
        <taxon>Yinpterochiroptera</taxon>
        <taxon>Rhinolophoidea</taxon>
        <taxon>Rhinolophidae</taxon>
        <taxon>Rhinolophinae</taxon>
        <taxon>Rhinolophus</taxon>
    </lineage>
</organism>
<feature type="signal peptide" evidence="3">
    <location>
        <begin position="1"/>
        <end position="21"/>
    </location>
</feature>
<accession>A0A671ENC4</accession>
<dbReference type="InterPro" id="IPR036179">
    <property type="entry name" value="Ig-like_dom_sf"/>
</dbReference>
<feature type="chain" id="PRO_5044625861" description="Ig-like domain-containing protein" evidence="3">
    <location>
        <begin position="22"/>
        <end position="133"/>
    </location>
</feature>
<dbReference type="Ensembl" id="ENSRFET00010016097.1">
    <property type="protein sequence ID" value="ENSRFEP00010014732.1"/>
    <property type="gene ID" value="ENSRFEG00010009993.1"/>
</dbReference>
<protein>
    <recommendedName>
        <fullName evidence="4">Ig-like domain-containing protein</fullName>
    </recommendedName>
</protein>
<evidence type="ECO:0000256" key="1">
    <source>
        <dbReference type="ARBA" id="ARBA00022729"/>
    </source>
</evidence>
<reference evidence="5 6" key="1">
    <citation type="journal article" date="2015" name="Annu Rev Anim Biosci">
        <title>The Genome 10K Project: a way forward.</title>
        <authorList>
            <person name="Koepfli K.P."/>
            <person name="Paten B."/>
            <person name="O'Brien S.J."/>
            <person name="Koepfli K.P."/>
            <person name="Paten B."/>
            <person name="Antunes A."/>
            <person name="Belov K."/>
            <person name="Bustamante C."/>
            <person name="Castoe T.A."/>
            <person name="Clawson H."/>
            <person name="Crawford A.J."/>
            <person name="Diekhans M."/>
            <person name="Distel D."/>
            <person name="Durbin R."/>
            <person name="Earl D."/>
            <person name="Fujita M.K."/>
            <person name="Gamble T."/>
            <person name="Georges A."/>
            <person name="Gemmell N."/>
            <person name="Gilbert M.T."/>
            <person name="Graves J.M."/>
            <person name="Green R.E."/>
            <person name="Hickey G."/>
            <person name="Jarvis E.D."/>
            <person name="Johnson W."/>
            <person name="Komissarov A."/>
            <person name="Korf I."/>
            <person name="Kuhn R."/>
            <person name="Larkin D.M."/>
            <person name="Lewin H."/>
            <person name="Lopez J.V."/>
            <person name="Ma J."/>
            <person name="Marques-Bonet T."/>
            <person name="Miller W."/>
            <person name="Murphy R."/>
            <person name="Pevzner P."/>
            <person name="Shapiro B."/>
            <person name="Steiner C."/>
            <person name="Tamazian G."/>
            <person name="Venkatesh B."/>
            <person name="Wang J."/>
            <person name="Wayne R."/>
            <person name="Wiley E."/>
            <person name="Yang H."/>
            <person name="Zhang G."/>
            <person name="Haussler D."/>
            <person name="Ryder O."/>
            <person name="O'Brien S.J."/>
        </authorList>
    </citation>
    <scope>NUCLEOTIDE SEQUENCE</scope>
</reference>
<dbReference type="GeneTree" id="ENSGT00940000162707"/>
<sequence>MATRLLCCVALCLLGVEPTDAAGVTQIPRHKVTRTGQAVTLSCEPMSGHNALFWYRQTSVQGLELLIYFQNQAAMDDKGMPKTRFLAQMSNKSCSILKIEPTEPGDSAVYLCASSLATAPRRHPLPVQKPSAS</sequence>
<dbReference type="GO" id="GO:0002376">
    <property type="term" value="P:immune system process"/>
    <property type="evidence" value="ECO:0007669"/>
    <property type="project" value="UniProtKB-KW"/>
</dbReference>